<dbReference type="GO" id="GO:0006607">
    <property type="term" value="P:NLS-bearing protein import into nucleus"/>
    <property type="evidence" value="ECO:0007669"/>
    <property type="project" value="TreeGrafter"/>
</dbReference>
<evidence type="ECO:0000313" key="12">
    <source>
        <dbReference type="EMBL" id="JAG98613.1"/>
    </source>
</evidence>
<keyword evidence="4 9" id="KW-0509">mRNA transport</keyword>
<evidence type="ECO:0000256" key="3">
    <source>
        <dbReference type="ARBA" id="ARBA00022448"/>
    </source>
</evidence>
<feature type="compositionally biased region" description="Basic and acidic residues" evidence="10">
    <location>
        <begin position="67"/>
        <end position="77"/>
    </location>
</feature>
<keyword evidence="3 9" id="KW-0813">Transport</keyword>
<name>A0A0D6R8F2_ARACU</name>
<evidence type="ECO:0000259" key="11">
    <source>
        <dbReference type="PROSITE" id="PS51472"/>
    </source>
</evidence>
<evidence type="ECO:0000256" key="8">
    <source>
        <dbReference type="ARBA" id="ARBA00023242"/>
    </source>
</evidence>
<evidence type="ECO:0000256" key="7">
    <source>
        <dbReference type="ARBA" id="ARBA00023132"/>
    </source>
</evidence>
<comment type="subcellular location">
    <subcellularLocation>
        <location evidence="1 9">Nucleus</location>
        <location evidence="1 9">Nuclear pore complex</location>
    </subcellularLocation>
</comment>
<proteinExistence type="inferred from homology"/>
<protein>
    <recommendedName>
        <fullName evidence="9">Nuclear pore complex protein NUP35</fullName>
    </recommendedName>
    <alternativeName>
        <fullName evidence="9">Nucleoporin 35</fullName>
    </alternativeName>
</protein>
<dbReference type="GO" id="GO:0044613">
    <property type="term" value="C:nuclear pore central transport channel"/>
    <property type="evidence" value="ECO:0007669"/>
    <property type="project" value="TreeGrafter"/>
</dbReference>
<evidence type="ECO:0000256" key="5">
    <source>
        <dbReference type="ARBA" id="ARBA00022927"/>
    </source>
</evidence>
<dbReference type="SUPFAM" id="SSF54928">
    <property type="entry name" value="RNA-binding domain, RBD"/>
    <property type="match status" value="1"/>
</dbReference>
<dbReference type="GO" id="GO:0005543">
    <property type="term" value="F:phospholipid binding"/>
    <property type="evidence" value="ECO:0007669"/>
    <property type="project" value="TreeGrafter"/>
</dbReference>
<dbReference type="Gene3D" id="3.30.70.330">
    <property type="match status" value="1"/>
</dbReference>
<evidence type="ECO:0000256" key="4">
    <source>
        <dbReference type="ARBA" id="ARBA00022816"/>
    </source>
</evidence>
<keyword evidence="5 9" id="KW-0653">Protein transport</keyword>
<evidence type="ECO:0000256" key="6">
    <source>
        <dbReference type="ARBA" id="ARBA00023010"/>
    </source>
</evidence>
<feature type="region of interest" description="Disordered" evidence="10">
    <location>
        <begin position="1"/>
        <end position="99"/>
    </location>
</feature>
<keyword evidence="6 9" id="KW-0811">Translocation</keyword>
<dbReference type="InterPro" id="IPR017389">
    <property type="entry name" value="Nucleoporin_NUP53"/>
</dbReference>
<dbReference type="InterPro" id="IPR007846">
    <property type="entry name" value="RRM_NUP35_dom"/>
</dbReference>
<feature type="region of interest" description="Disordered" evidence="10">
    <location>
        <begin position="115"/>
        <end position="190"/>
    </location>
</feature>
<dbReference type="GO" id="GO:0031965">
    <property type="term" value="C:nuclear membrane"/>
    <property type="evidence" value="ECO:0007669"/>
    <property type="project" value="InterPro"/>
</dbReference>
<dbReference type="GO" id="GO:0017056">
    <property type="term" value="F:structural constituent of nuclear pore"/>
    <property type="evidence" value="ECO:0007669"/>
    <property type="project" value="InterPro"/>
</dbReference>
<dbReference type="EMBL" id="GCKF01021598">
    <property type="protein sequence ID" value="JAG98613.1"/>
    <property type="molecule type" value="Transcribed_RNA"/>
</dbReference>
<feature type="compositionally biased region" description="Low complexity" evidence="10">
    <location>
        <begin position="33"/>
        <end position="49"/>
    </location>
</feature>
<dbReference type="AlphaFoldDB" id="A0A0D6R8F2"/>
<feature type="domain" description="RRM Nup35-type" evidence="11">
    <location>
        <begin position="193"/>
        <end position="274"/>
    </location>
</feature>
<reference evidence="12" key="1">
    <citation type="submission" date="2015-03" db="EMBL/GenBank/DDBJ databases">
        <title>A transcriptome of Araucaria cunninghamii, an australian fine timber species.</title>
        <authorList>
            <person name="Jing Yi C.J.Y."/>
            <person name="Yin San L.Y.S."/>
            <person name="Abdul Karim S.S."/>
            <person name="Wan Azmi N.N."/>
            <person name="Hercus R.R."/>
            <person name="Croft L.L."/>
        </authorList>
    </citation>
    <scope>NUCLEOTIDE SEQUENCE</scope>
    <source>
        <strain evidence="12">MI0301</strain>
        <tissue evidence="12">Leaf</tissue>
    </source>
</reference>
<dbReference type="GO" id="GO:0051028">
    <property type="term" value="P:mRNA transport"/>
    <property type="evidence" value="ECO:0007669"/>
    <property type="project" value="UniProtKB-UniRule"/>
</dbReference>
<keyword evidence="8 9" id="KW-0539">Nucleus</keyword>
<evidence type="ECO:0000256" key="10">
    <source>
        <dbReference type="SAM" id="MobiDB-lite"/>
    </source>
</evidence>
<dbReference type="Pfam" id="PF05172">
    <property type="entry name" value="RRM_Nup35"/>
    <property type="match status" value="1"/>
</dbReference>
<dbReference type="PIRSF" id="PIRSF038119">
    <property type="entry name" value="Nucleoporin_NUP53"/>
    <property type="match status" value="1"/>
</dbReference>
<dbReference type="InterPro" id="IPR012677">
    <property type="entry name" value="Nucleotide-bd_a/b_plait_sf"/>
</dbReference>
<keyword evidence="7 9" id="KW-0906">Nuclear pore complex</keyword>
<comment type="similarity">
    <text evidence="2 9">Belongs to the Nup35 family.</text>
</comment>
<accession>A0A0D6R8F2</accession>
<dbReference type="PANTHER" id="PTHR21527">
    <property type="entry name" value="NUCLEOPORIN NUP35"/>
    <property type="match status" value="1"/>
</dbReference>
<dbReference type="FunFam" id="3.30.70.330:FF:000095">
    <property type="entry name" value="Putative Nucleoporin NUP53"/>
    <property type="match status" value="1"/>
</dbReference>
<evidence type="ECO:0000256" key="1">
    <source>
        <dbReference type="ARBA" id="ARBA00004567"/>
    </source>
</evidence>
<dbReference type="GO" id="GO:0003676">
    <property type="term" value="F:nucleic acid binding"/>
    <property type="evidence" value="ECO:0007669"/>
    <property type="project" value="InterPro"/>
</dbReference>
<dbReference type="GO" id="GO:0006999">
    <property type="term" value="P:nuclear pore organization"/>
    <property type="evidence" value="ECO:0007669"/>
    <property type="project" value="TreeGrafter"/>
</dbReference>
<organism evidence="12">
    <name type="scientific">Araucaria cunninghamii</name>
    <name type="common">Hoop pine</name>
    <name type="synonym">Moreton Bay pine</name>
    <dbReference type="NCBI Taxonomy" id="56994"/>
    <lineage>
        <taxon>Eukaryota</taxon>
        <taxon>Viridiplantae</taxon>
        <taxon>Streptophyta</taxon>
        <taxon>Embryophyta</taxon>
        <taxon>Tracheophyta</taxon>
        <taxon>Spermatophyta</taxon>
        <taxon>Pinopsida</taxon>
        <taxon>Pinidae</taxon>
        <taxon>Conifers II</taxon>
        <taxon>Araucariales</taxon>
        <taxon>Araucariaceae</taxon>
        <taxon>Araucaria</taxon>
    </lineage>
</organism>
<dbReference type="PROSITE" id="PS51472">
    <property type="entry name" value="RRM_NUP35"/>
    <property type="match status" value="1"/>
</dbReference>
<evidence type="ECO:0000256" key="2">
    <source>
        <dbReference type="ARBA" id="ARBA00009454"/>
    </source>
</evidence>
<dbReference type="CDD" id="cd12441">
    <property type="entry name" value="RRM_Nup53_like"/>
    <property type="match status" value="1"/>
</dbReference>
<evidence type="ECO:0000256" key="9">
    <source>
        <dbReference type="PIRNR" id="PIRNR038119"/>
    </source>
</evidence>
<dbReference type="GO" id="GO:0044615">
    <property type="term" value="C:nuclear pore nuclear basket"/>
    <property type="evidence" value="ECO:0007669"/>
    <property type="project" value="TreeGrafter"/>
</dbReference>
<dbReference type="InterPro" id="IPR035979">
    <property type="entry name" value="RBD_domain_sf"/>
</dbReference>
<dbReference type="PANTHER" id="PTHR21527:SF6">
    <property type="entry name" value="NUCLEOPORIN NUP35"/>
    <property type="match status" value="1"/>
</dbReference>
<sequence>MGTPEEKRSSRKASRHSSSQFYRDLASPLKIDLSTQPQNSCSSSSLSPLWRHGFGGPDPPPPPILSLDERERLESPTDHLPTAPPTAGDDDFKTPAKAASSSTAFSPVISFSSSFPHDAAQGDARPSYSGTRLSFDTPGDSNRRPLLLLNGEESRALATAPPQQQHEGASGGFLALPPPTDTARPDSLANETADGQGWVTVYGFTPQNTNLVLRVFEKCGTILKHAPGPEGANWMHILYQNPYDVQKALQKNGMQISGALMVGVKPVDPLQCQAFTEKAKTGFMVLPPRSPGKVSASTSTTKAFRPYYLQQLNEGGPIASPSKSTVSRIVDLIFGM</sequence>